<organism evidence="2 3">
    <name type="scientific">Popillia japonica</name>
    <name type="common">Japanese beetle</name>
    <dbReference type="NCBI Taxonomy" id="7064"/>
    <lineage>
        <taxon>Eukaryota</taxon>
        <taxon>Metazoa</taxon>
        <taxon>Ecdysozoa</taxon>
        <taxon>Arthropoda</taxon>
        <taxon>Hexapoda</taxon>
        <taxon>Insecta</taxon>
        <taxon>Pterygota</taxon>
        <taxon>Neoptera</taxon>
        <taxon>Endopterygota</taxon>
        <taxon>Coleoptera</taxon>
        <taxon>Polyphaga</taxon>
        <taxon>Scarabaeiformia</taxon>
        <taxon>Scarabaeidae</taxon>
        <taxon>Rutelinae</taxon>
        <taxon>Popillia</taxon>
    </lineage>
</organism>
<gene>
    <name evidence="2" type="ORF">QE152_g38590</name>
</gene>
<sequence>MGGYEKDMRRLQALWDEMQSENEDVIGSDRESDKDHVSINRLSDVEQEAREFEDGQDNPVEETGAAADIDNNDVIENERNNYYLSRNGTKCRKHCYNKSVRTQAEDIISQLPGVKRSARVKKKPS</sequence>
<protein>
    <submittedName>
        <fullName evidence="2">Uncharacterized protein</fullName>
    </submittedName>
</protein>
<proteinExistence type="predicted"/>
<evidence type="ECO:0000256" key="1">
    <source>
        <dbReference type="SAM" id="MobiDB-lite"/>
    </source>
</evidence>
<comment type="caution">
    <text evidence="2">The sequence shown here is derived from an EMBL/GenBank/DDBJ whole genome shotgun (WGS) entry which is preliminary data.</text>
</comment>
<evidence type="ECO:0000313" key="2">
    <source>
        <dbReference type="EMBL" id="KAK9681081.1"/>
    </source>
</evidence>
<evidence type="ECO:0000313" key="3">
    <source>
        <dbReference type="Proteomes" id="UP001458880"/>
    </source>
</evidence>
<reference evidence="2 3" key="1">
    <citation type="journal article" date="2024" name="BMC Genomics">
        <title>De novo assembly and annotation of Popillia japonica's genome with initial clues to its potential as an invasive pest.</title>
        <authorList>
            <person name="Cucini C."/>
            <person name="Boschi S."/>
            <person name="Funari R."/>
            <person name="Cardaioli E."/>
            <person name="Iannotti N."/>
            <person name="Marturano G."/>
            <person name="Paoli F."/>
            <person name="Bruttini M."/>
            <person name="Carapelli A."/>
            <person name="Frati F."/>
            <person name="Nardi F."/>
        </authorList>
    </citation>
    <scope>NUCLEOTIDE SEQUENCE [LARGE SCALE GENOMIC DNA]</scope>
    <source>
        <strain evidence="2">DMR45628</strain>
    </source>
</reference>
<name>A0AAW1HXA9_POPJA</name>
<dbReference type="AlphaFoldDB" id="A0AAW1HXA9"/>
<dbReference type="EMBL" id="JASPKY010000849">
    <property type="protein sequence ID" value="KAK9681081.1"/>
    <property type="molecule type" value="Genomic_DNA"/>
</dbReference>
<dbReference type="Proteomes" id="UP001458880">
    <property type="component" value="Unassembled WGS sequence"/>
</dbReference>
<feature type="region of interest" description="Disordered" evidence="1">
    <location>
        <begin position="47"/>
        <end position="73"/>
    </location>
</feature>
<accession>A0AAW1HXA9</accession>
<keyword evidence="3" id="KW-1185">Reference proteome</keyword>